<proteinExistence type="inferred from homology"/>
<dbReference type="OrthoDB" id="2343925at2759"/>
<evidence type="ECO:0000256" key="1">
    <source>
        <dbReference type="ARBA" id="ARBA00001946"/>
    </source>
</evidence>
<keyword evidence="4" id="KW-0460">Magnesium</keyword>
<dbReference type="GO" id="GO:0016853">
    <property type="term" value="F:isomerase activity"/>
    <property type="evidence" value="ECO:0007669"/>
    <property type="project" value="UniProtKB-KW"/>
</dbReference>
<evidence type="ECO:0000256" key="2">
    <source>
        <dbReference type="ARBA" id="ARBA00006333"/>
    </source>
</evidence>
<dbReference type="InterPro" id="IPR008930">
    <property type="entry name" value="Terpenoid_cyclase/PrenylTrfase"/>
</dbReference>
<keyword evidence="3" id="KW-0479">Metal-binding</keyword>
<evidence type="ECO:0000313" key="7">
    <source>
        <dbReference type="EMBL" id="KAE9975936.1"/>
    </source>
</evidence>
<name>A0A8H3UV78_VENIN</name>
<evidence type="ECO:0000313" key="8">
    <source>
        <dbReference type="Proteomes" id="UP000447873"/>
    </source>
</evidence>
<dbReference type="PANTHER" id="PTHR31739:SF25">
    <property type="entry name" value="(E,E)-GERANYLLINALOOL SYNTHASE"/>
    <property type="match status" value="1"/>
</dbReference>
<organism evidence="7 8">
    <name type="scientific">Venturia inaequalis</name>
    <name type="common">Apple scab fungus</name>
    <dbReference type="NCBI Taxonomy" id="5025"/>
    <lineage>
        <taxon>Eukaryota</taxon>
        <taxon>Fungi</taxon>
        <taxon>Dikarya</taxon>
        <taxon>Ascomycota</taxon>
        <taxon>Pezizomycotina</taxon>
        <taxon>Dothideomycetes</taxon>
        <taxon>Pleosporomycetidae</taxon>
        <taxon>Venturiales</taxon>
        <taxon>Venturiaceae</taxon>
        <taxon>Venturia</taxon>
    </lineage>
</organism>
<dbReference type="GO" id="GO:0016102">
    <property type="term" value="P:diterpenoid biosynthetic process"/>
    <property type="evidence" value="ECO:0007669"/>
    <property type="project" value="TreeGrafter"/>
</dbReference>
<dbReference type="InterPro" id="IPR017057">
    <property type="entry name" value="Ent-kaurene_synthase_fun"/>
</dbReference>
<gene>
    <name evidence="7" type="ORF">EG328_002922</name>
</gene>
<evidence type="ECO:0000256" key="4">
    <source>
        <dbReference type="ARBA" id="ARBA00022842"/>
    </source>
</evidence>
<dbReference type="PIRSF" id="PIRSF036498">
    <property type="entry name" value="Ent-kaurene_synthase_fungi"/>
    <property type="match status" value="1"/>
</dbReference>
<evidence type="ECO:0008006" key="9">
    <source>
        <dbReference type="Google" id="ProtNLM"/>
    </source>
</evidence>
<keyword evidence="5" id="KW-0413">Isomerase</keyword>
<dbReference type="PANTHER" id="PTHR31739">
    <property type="entry name" value="ENT-COPALYL DIPHOSPHATE SYNTHASE, CHLOROPLASTIC"/>
    <property type="match status" value="1"/>
</dbReference>
<keyword evidence="6" id="KW-0456">Lyase</keyword>
<dbReference type="Gene3D" id="1.50.10.160">
    <property type="match status" value="1"/>
</dbReference>
<sequence>MISSTSPPSTLADEAANLVHQLAHHDDNTYGLGTMTCAVYDTAWVAMVAKEIDGKLAWLFPESFEYLLQRQNEEGSWESYGAEVDGVMNSLAALLALKRHQKQPELSLAALPHDIETRIERAKESIARQLQAWDVESTMHVGFEYLVPALLTMLEADGIHFQFPGKDRLITINHKKMSRFQPAMLYGEQKITALHSLEAFIGLIDFDRVRHHKTFGSMMASPSSTAAYLMSASQWDLESEAYLRHVVKFGHGKSSGGVPSAFPSSYFETTWVVSTLLEAGFSANNLGRVNLDFIAEKLQQNLDKAHGLIGFAPSVGHDADDTSKALLTLQLLGKDASPQSLIAEYEGSHHFRTYASERDPSLSANCNVLVALLHHSHPEQYLNQIEKCTRFICDEWYRFDGSISDKWNLAQEYPIMLIVQGLIQLLSLYDNSQLTELPSDLLRDRIPVVLFQALVRCLKSQGTDGSWGHSVEVTSYAVLTLANLASLPWLDAIADNVHQAIRLGRQYIQKHRDDSEAEYLWIEKVTYGSKSLYKAYTLAALHVTAPTHRFGDKVKALASIPWKNVFKFAKFYSMLPIYSSTPEWLLRASLIEGYLFLPRLKQMRHALFPRDNMAEDKYFEYIPFTWTGANNRDGAFMNANFLFDMMVVSFLGYQVDEYMETVVGGKTFEHRLPEVQAVIDEIFAKLDACPSINETTGFARLEACEKGTSTIENTATDTVNGDSNIPTTCKSRSDSLLDEESPKLAIDTEATHLQNQTHTPPISPITTKTTADDQLTSITRVLSDFTHFIYHHPSVATASPQNRHRVKNELKIYLLAHLTQVHDNARFATQPIPSDKTTTFETPTSSYYQWVRTTSADHTSCPHAFAFATCLLSSTQGSGTGEECFKTAQEKYVAEDLCRHLASMCRQYNDYGSLQRDRDDKNLNSVNFPEFVGGHDRVLKDELFAIAEYEREGLGMAMGRLRDLVGRRKKEGRGVMRGVELFVDVTDVYGQIYVLRDIDGPVGA</sequence>
<comment type="caution">
    <text evidence="7">The sequence shown here is derived from an EMBL/GenBank/DDBJ whole genome shotgun (WGS) entry which is preliminary data.</text>
</comment>
<evidence type="ECO:0000256" key="5">
    <source>
        <dbReference type="ARBA" id="ARBA00023235"/>
    </source>
</evidence>
<dbReference type="Proteomes" id="UP000447873">
    <property type="component" value="Unassembled WGS sequence"/>
</dbReference>
<dbReference type="AlphaFoldDB" id="A0A8H3UV78"/>
<comment type="similarity">
    <text evidence="2">Belongs to the terpene synthase family.</text>
</comment>
<evidence type="ECO:0000256" key="3">
    <source>
        <dbReference type="ARBA" id="ARBA00022723"/>
    </source>
</evidence>
<dbReference type="Gene3D" id="1.50.10.20">
    <property type="match status" value="1"/>
</dbReference>
<evidence type="ECO:0000256" key="6">
    <source>
        <dbReference type="ARBA" id="ARBA00023239"/>
    </source>
</evidence>
<protein>
    <recommendedName>
        <fullName evidence="9">Ent-kaurene synthase</fullName>
    </recommendedName>
</protein>
<comment type="cofactor">
    <cofactor evidence="1">
        <name>Mg(2+)</name>
        <dbReference type="ChEBI" id="CHEBI:18420"/>
    </cofactor>
</comment>
<dbReference type="EMBL" id="WNWS01000184">
    <property type="protein sequence ID" value="KAE9975936.1"/>
    <property type="molecule type" value="Genomic_DNA"/>
</dbReference>
<dbReference type="GO" id="GO:0010333">
    <property type="term" value="F:terpene synthase activity"/>
    <property type="evidence" value="ECO:0007669"/>
    <property type="project" value="InterPro"/>
</dbReference>
<dbReference type="SUPFAM" id="SSF48239">
    <property type="entry name" value="Terpenoid cyclases/Protein prenyltransferases"/>
    <property type="match status" value="1"/>
</dbReference>
<accession>A0A8H3UV78</accession>
<dbReference type="InterPro" id="IPR050148">
    <property type="entry name" value="Terpene_synthase-like"/>
</dbReference>
<reference evidence="7 8" key="1">
    <citation type="submission" date="2018-12" db="EMBL/GenBank/DDBJ databases">
        <title>Venturia inaequalis Genome Resource.</title>
        <authorList>
            <person name="Lichtner F.J."/>
        </authorList>
    </citation>
    <scope>NUCLEOTIDE SEQUENCE [LARGE SCALE GENOMIC DNA]</scope>
    <source>
        <strain evidence="7 8">120213</strain>
    </source>
</reference>
<dbReference type="GO" id="GO:0000287">
    <property type="term" value="F:magnesium ion binding"/>
    <property type="evidence" value="ECO:0007669"/>
    <property type="project" value="TreeGrafter"/>
</dbReference>